<evidence type="ECO:0000313" key="2">
    <source>
        <dbReference type="EMBL" id="TQN00617.1"/>
    </source>
</evidence>
<accession>A0A4Y3UJM0</accession>
<dbReference type="AlphaFoldDB" id="A0A4Y3UJM0"/>
<reference evidence="2 3" key="1">
    <citation type="submission" date="2019-06" db="EMBL/GenBank/DDBJ databases">
        <title>Sequencing the genomes of 1000 actinobacteria strains.</title>
        <authorList>
            <person name="Klenk H.-P."/>
        </authorList>
    </citation>
    <scope>NUCLEOTIDE SEQUENCE [LARGE SCALE GENOMIC DNA]</scope>
    <source>
        <strain evidence="2 3">DSM 20427</strain>
    </source>
</reference>
<dbReference type="OrthoDB" id="25996at2"/>
<protein>
    <submittedName>
        <fullName evidence="2">Peptidylprolyl isomerase</fullName>
    </submittedName>
</protein>
<keyword evidence="3" id="KW-1185">Reference proteome</keyword>
<dbReference type="EMBL" id="VFPS01000001">
    <property type="protein sequence ID" value="TQN00617.1"/>
    <property type="molecule type" value="Genomic_DNA"/>
</dbReference>
<gene>
    <name evidence="2" type="ORF">FHX68_0725</name>
</gene>
<dbReference type="InterPro" id="IPR046357">
    <property type="entry name" value="PPIase_dom_sf"/>
</dbReference>
<dbReference type="RefSeq" id="WP_141379763.1">
    <property type="nucleotide sequence ID" value="NZ_BJNA01000009.1"/>
</dbReference>
<keyword evidence="2" id="KW-0413">Isomerase</keyword>
<evidence type="ECO:0000256" key="1">
    <source>
        <dbReference type="SAM" id="SignalP"/>
    </source>
</evidence>
<dbReference type="SUPFAM" id="SSF54534">
    <property type="entry name" value="FKBP-like"/>
    <property type="match status" value="1"/>
</dbReference>
<dbReference type="Proteomes" id="UP000319804">
    <property type="component" value="Unassembled WGS sequence"/>
</dbReference>
<keyword evidence="1" id="KW-0732">Signal</keyword>
<sequence length="306" mass="31123">MLRIPAALAVLGLSALTLAACASSPAASGSTSCERNDSDASVLDFAQASGTFGTPALTLKAPVYVDHTTYTDTEVGTGRQITSDAQDVVFSIAIANGATGQSLVQAAPPVQPLSSWHSSYEGLVTAMMCATEGTRVVAAIPARELSAAGAQDLGVTDDQSIAVAIDIKKVYLAAADGTPQYNDRRGMPSVVLAPGGRPGVIVPDAAAPSDRVVEVLKKGDGPQVGSGDTARVQYTGVDWNTRKVTNSTWENGASIAVAPNSDLAFASDLSGMTVGSQLLVVAPSSDGDATIYVVDLLGIDDPAATR</sequence>
<name>A0A4Y3UJM0_9MICO</name>
<evidence type="ECO:0000313" key="3">
    <source>
        <dbReference type="Proteomes" id="UP000319804"/>
    </source>
</evidence>
<dbReference type="PROSITE" id="PS51257">
    <property type="entry name" value="PROKAR_LIPOPROTEIN"/>
    <property type="match status" value="1"/>
</dbReference>
<dbReference type="GO" id="GO:0003755">
    <property type="term" value="F:peptidyl-prolyl cis-trans isomerase activity"/>
    <property type="evidence" value="ECO:0007669"/>
    <property type="project" value="InterPro"/>
</dbReference>
<comment type="caution">
    <text evidence="2">The sequence shown here is derived from an EMBL/GenBank/DDBJ whole genome shotgun (WGS) entry which is preliminary data.</text>
</comment>
<dbReference type="Gene3D" id="3.10.50.40">
    <property type="match status" value="1"/>
</dbReference>
<feature type="chain" id="PRO_5039450952" evidence="1">
    <location>
        <begin position="23"/>
        <end position="306"/>
    </location>
</feature>
<feature type="signal peptide" evidence="1">
    <location>
        <begin position="1"/>
        <end position="22"/>
    </location>
</feature>
<organism evidence="2 3">
    <name type="scientific">Microbacterium lacticum</name>
    <dbReference type="NCBI Taxonomy" id="33885"/>
    <lineage>
        <taxon>Bacteria</taxon>
        <taxon>Bacillati</taxon>
        <taxon>Actinomycetota</taxon>
        <taxon>Actinomycetes</taxon>
        <taxon>Micrococcales</taxon>
        <taxon>Microbacteriaceae</taxon>
        <taxon>Microbacterium</taxon>
    </lineage>
</organism>
<proteinExistence type="predicted"/>